<organism evidence="2">
    <name type="scientific">marine sediment metagenome</name>
    <dbReference type="NCBI Taxonomy" id="412755"/>
    <lineage>
        <taxon>unclassified sequences</taxon>
        <taxon>metagenomes</taxon>
        <taxon>ecological metagenomes</taxon>
    </lineage>
</organism>
<gene>
    <name evidence="2" type="ORF">LCGC14_1062860</name>
</gene>
<dbReference type="InterPro" id="IPR025309">
    <property type="entry name" value="KTSC_dom"/>
</dbReference>
<comment type="caution">
    <text evidence="2">The sequence shown here is derived from an EMBL/GenBank/DDBJ whole genome shotgun (WGS) entry which is preliminary data.</text>
</comment>
<accession>A0A0F9QRJ7</accession>
<evidence type="ECO:0000259" key="1">
    <source>
        <dbReference type="Pfam" id="PF13619"/>
    </source>
</evidence>
<proteinExistence type="predicted"/>
<evidence type="ECO:0000313" key="2">
    <source>
        <dbReference type="EMBL" id="KKN07833.1"/>
    </source>
</evidence>
<sequence length="71" mass="7982">MAVSWQSVESTNINQIGYDAGTQELSVRFNSGAEYVYKDVPGSVYADFLDSDSKGKFLNENIKSQYEYARV</sequence>
<name>A0A0F9QRJ7_9ZZZZ</name>
<dbReference type="Pfam" id="PF13619">
    <property type="entry name" value="KTSC"/>
    <property type="match status" value="1"/>
</dbReference>
<reference evidence="2" key="1">
    <citation type="journal article" date="2015" name="Nature">
        <title>Complex archaea that bridge the gap between prokaryotes and eukaryotes.</title>
        <authorList>
            <person name="Spang A."/>
            <person name="Saw J.H."/>
            <person name="Jorgensen S.L."/>
            <person name="Zaremba-Niedzwiedzka K."/>
            <person name="Martijn J."/>
            <person name="Lind A.E."/>
            <person name="van Eijk R."/>
            <person name="Schleper C."/>
            <person name="Guy L."/>
            <person name="Ettema T.J."/>
        </authorList>
    </citation>
    <scope>NUCLEOTIDE SEQUENCE</scope>
</reference>
<dbReference type="EMBL" id="LAZR01004521">
    <property type="protein sequence ID" value="KKN07833.1"/>
    <property type="molecule type" value="Genomic_DNA"/>
</dbReference>
<dbReference type="AlphaFoldDB" id="A0A0F9QRJ7"/>
<protein>
    <recommendedName>
        <fullName evidence="1">KTSC domain-containing protein</fullName>
    </recommendedName>
</protein>
<feature type="domain" description="KTSC" evidence="1">
    <location>
        <begin position="9"/>
        <end position="66"/>
    </location>
</feature>